<accession>A0ABW3MSX6</accession>
<evidence type="ECO:0000313" key="3">
    <source>
        <dbReference type="Proteomes" id="UP001597046"/>
    </source>
</evidence>
<evidence type="ECO:0008006" key="4">
    <source>
        <dbReference type="Google" id="ProtNLM"/>
    </source>
</evidence>
<dbReference type="EMBL" id="JBHTKH010000001">
    <property type="protein sequence ID" value="MFD1053337.1"/>
    <property type="molecule type" value="Genomic_DNA"/>
</dbReference>
<feature type="region of interest" description="Disordered" evidence="1">
    <location>
        <begin position="40"/>
        <end position="83"/>
    </location>
</feature>
<feature type="compositionally biased region" description="Low complexity" evidence="1">
    <location>
        <begin position="40"/>
        <end position="81"/>
    </location>
</feature>
<dbReference type="Proteomes" id="UP001597046">
    <property type="component" value="Unassembled WGS sequence"/>
</dbReference>
<organism evidence="2 3">
    <name type="scientific">Terrabacter terrigena</name>
    <dbReference type="NCBI Taxonomy" id="574718"/>
    <lineage>
        <taxon>Bacteria</taxon>
        <taxon>Bacillati</taxon>
        <taxon>Actinomycetota</taxon>
        <taxon>Actinomycetes</taxon>
        <taxon>Micrococcales</taxon>
        <taxon>Intrasporangiaceae</taxon>
        <taxon>Terrabacter</taxon>
    </lineage>
</organism>
<keyword evidence="3" id="KW-1185">Reference proteome</keyword>
<protein>
    <recommendedName>
        <fullName evidence="4">DUF4352 domain-containing protein</fullName>
    </recommendedName>
</protein>
<comment type="caution">
    <text evidence="2">The sequence shown here is derived from an EMBL/GenBank/DDBJ whole genome shotgun (WGS) entry which is preliminary data.</text>
</comment>
<evidence type="ECO:0000256" key="1">
    <source>
        <dbReference type="SAM" id="MobiDB-lite"/>
    </source>
</evidence>
<evidence type="ECO:0000313" key="2">
    <source>
        <dbReference type="EMBL" id="MFD1053337.1"/>
    </source>
</evidence>
<sequence length="229" mass="23736">MKTSAAALARPSTASGARIRRLAVVGLVAPVVALAACSGESPVTADPTAPAAASTASTSPAETSEATTATPSPSTTSAQAPVDKMVTKAITSTLKDPELGHTITARRIVRNLSWPSGQPVGARQFEIVGVWVTLKAGTRYSASIDPSMLSLVATNPAQTVVPTSEFTKRWGATVLKPAKRSQTSAGWVFFKVDRGTTSALRLGFNRPAYQVSTTGKKLPAKTFGVVLTK</sequence>
<reference evidence="3" key="1">
    <citation type="journal article" date="2019" name="Int. J. Syst. Evol. Microbiol.">
        <title>The Global Catalogue of Microorganisms (GCM) 10K type strain sequencing project: providing services to taxonomists for standard genome sequencing and annotation.</title>
        <authorList>
            <consortium name="The Broad Institute Genomics Platform"/>
            <consortium name="The Broad Institute Genome Sequencing Center for Infectious Disease"/>
            <person name="Wu L."/>
            <person name="Ma J."/>
        </authorList>
    </citation>
    <scope>NUCLEOTIDE SEQUENCE [LARGE SCALE GENOMIC DNA]</scope>
    <source>
        <strain evidence="3">CCUG 57508</strain>
    </source>
</reference>
<name>A0ABW3MSX6_9MICO</name>
<gene>
    <name evidence="2" type="ORF">ACFQ2V_03380</name>
</gene>
<dbReference type="RefSeq" id="WP_386050700.1">
    <property type="nucleotide sequence ID" value="NZ_JBHTKH010000001.1"/>
</dbReference>
<proteinExistence type="predicted"/>